<dbReference type="Pfam" id="PF12821">
    <property type="entry name" value="ThrE_2"/>
    <property type="match status" value="1"/>
</dbReference>
<evidence type="ECO:0000256" key="6">
    <source>
        <dbReference type="SAM" id="MobiDB-lite"/>
    </source>
</evidence>
<dbReference type="EMBL" id="KB021134">
    <property type="protein sequence ID" value="ELA25586.1"/>
    <property type="molecule type" value="Genomic_DNA"/>
</dbReference>
<feature type="compositionally biased region" description="Basic and acidic residues" evidence="6">
    <location>
        <begin position="181"/>
        <end position="192"/>
    </location>
</feature>
<dbReference type="PANTHER" id="PTHR31082:SF4">
    <property type="entry name" value="PHEROMONE-REGULATED MEMBRANE PROTEIN 10"/>
    <property type="match status" value="1"/>
</dbReference>
<feature type="transmembrane region" description="Helical" evidence="7">
    <location>
        <begin position="744"/>
        <end position="761"/>
    </location>
</feature>
<evidence type="ECO:0000259" key="8">
    <source>
        <dbReference type="Pfam" id="PF06738"/>
    </source>
</evidence>
<dbReference type="GO" id="GO:0016020">
    <property type="term" value="C:membrane"/>
    <property type="evidence" value="ECO:0007669"/>
    <property type="project" value="UniProtKB-SubCell"/>
</dbReference>
<feature type="domain" description="Threonine/Serine exporter ThrE" evidence="9">
    <location>
        <begin position="723"/>
        <end position="875"/>
    </location>
</feature>
<feature type="compositionally biased region" description="Pro residues" evidence="6">
    <location>
        <begin position="62"/>
        <end position="82"/>
    </location>
</feature>
<accession>L2FHP9</accession>
<dbReference type="InterPro" id="IPR051361">
    <property type="entry name" value="ThrE/Ser_Exporter"/>
</dbReference>
<feature type="region of interest" description="Disordered" evidence="6">
    <location>
        <begin position="340"/>
        <end position="374"/>
    </location>
</feature>
<feature type="compositionally biased region" description="Polar residues" evidence="6">
    <location>
        <begin position="278"/>
        <end position="289"/>
    </location>
</feature>
<evidence type="ECO:0000256" key="7">
    <source>
        <dbReference type="SAM" id="Phobius"/>
    </source>
</evidence>
<dbReference type="InterPro" id="IPR010619">
    <property type="entry name" value="ThrE-like_N"/>
</dbReference>
<feature type="transmembrane region" description="Helical" evidence="7">
    <location>
        <begin position="720"/>
        <end position="737"/>
    </location>
</feature>
<feature type="region of interest" description="Disordered" evidence="6">
    <location>
        <begin position="1"/>
        <end position="197"/>
    </location>
</feature>
<evidence type="ECO:0000256" key="5">
    <source>
        <dbReference type="ARBA" id="ARBA00034125"/>
    </source>
</evidence>
<keyword evidence="2 7" id="KW-0812">Transmembrane</keyword>
<name>L2FHP9_COLFN</name>
<feature type="compositionally biased region" description="Low complexity" evidence="6">
    <location>
        <begin position="1"/>
        <end position="16"/>
    </location>
</feature>
<feature type="domain" description="Threonine/serine exporter-like N-terminal" evidence="8">
    <location>
        <begin position="661"/>
        <end position="699"/>
    </location>
</feature>
<dbReference type="InterPro" id="IPR024528">
    <property type="entry name" value="ThrE_2"/>
</dbReference>
<feature type="transmembrane region" description="Helical" evidence="7">
    <location>
        <begin position="850"/>
        <end position="877"/>
    </location>
</feature>
<evidence type="ECO:0000259" key="9">
    <source>
        <dbReference type="Pfam" id="PF12821"/>
    </source>
</evidence>
<dbReference type="GO" id="GO:0022857">
    <property type="term" value="F:transmembrane transporter activity"/>
    <property type="evidence" value="ECO:0007669"/>
    <property type="project" value="InterPro"/>
</dbReference>
<organism evidence="10">
    <name type="scientific">Colletotrichum fructicola (strain Nara gc5)</name>
    <name type="common">Anthracnose fungus</name>
    <name type="synonym">Colletotrichum gloeosporioides (strain Nara gc5)</name>
    <dbReference type="NCBI Taxonomy" id="1213859"/>
    <lineage>
        <taxon>Eukaryota</taxon>
        <taxon>Fungi</taxon>
        <taxon>Dikarya</taxon>
        <taxon>Ascomycota</taxon>
        <taxon>Pezizomycotina</taxon>
        <taxon>Sordariomycetes</taxon>
        <taxon>Hypocreomycetidae</taxon>
        <taxon>Glomerellales</taxon>
        <taxon>Glomerellaceae</taxon>
        <taxon>Colletotrichum</taxon>
        <taxon>Colletotrichum gloeosporioides species complex</taxon>
    </lineage>
</organism>
<evidence type="ECO:0000256" key="3">
    <source>
        <dbReference type="ARBA" id="ARBA00022989"/>
    </source>
</evidence>
<gene>
    <name evidence="10" type="ORF">CGGC5_13289</name>
</gene>
<dbReference type="AlphaFoldDB" id="L2FHP9"/>
<dbReference type="PANTHER" id="PTHR31082">
    <property type="entry name" value="PHEROMONE-REGULATED MEMBRANE PROTEIN 10"/>
    <property type="match status" value="1"/>
</dbReference>
<evidence type="ECO:0000313" key="10">
    <source>
        <dbReference type="EMBL" id="ELA25586.1"/>
    </source>
</evidence>
<comment type="similarity">
    <text evidence="5">Belongs to the ThrE exporter (TC 2.A.79) family.</text>
</comment>
<reference evidence="10" key="1">
    <citation type="submission" date="2012-08" db="EMBL/GenBank/DDBJ databases">
        <title>Genome analysis of Colletotrichum orbiculare and Colletotrichum fructicola.</title>
        <authorList>
            <person name="Gan P.H.P."/>
            <person name="Ikeda K."/>
            <person name="Irieda H."/>
            <person name="Narusaka M."/>
            <person name="O'Connell R.J."/>
            <person name="Narusaka Y."/>
            <person name="Takano Y."/>
            <person name="Kubo Y."/>
            <person name="Shirasu K."/>
        </authorList>
    </citation>
    <scope>NUCLEOTIDE SEQUENCE</scope>
    <source>
        <strain evidence="10">Nara gc5</strain>
    </source>
</reference>
<feature type="compositionally biased region" description="Basic and acidic residues" evidence="6">
    <location>
        <begin position="225"/>
        <end position="236"/>
    </location>
</feature>
<feature type="compositionally biased region" description="Basic residues" evidence="6">
    <location>
        <begin position="358"/>
        <end position="368"/>
    </location>
</feature>
<protein>
    <submittedName>
        <fullName evidence="10">Duf1212 domain membrane protein</fullName>
    </submittedName>
</protein>
<evidence type="ECO:0000256" key="1">
    <source>
        <dbReference type="ARBA" id="ARBA00004141"/>
    </source>
</evidence>
<feature type="domain" description="Threonine/serine exporter-like N-terminal" evidence="8">
    <location>
        <begin position="400"/>
        <end position="577"/>
    </location>
</feature>
<proteinExistence type="inferred from homology"/>
<feature type="region of interest" description="Disordered" evidence="6">
    <location>
        <begin position="270"/>
        <end position="320"/>
    </location>
</feature>
<feature type="compositionally biased region" description="Polar residues" evidence="6">
    <location>
        <begin position="86"/>
        <end position="101"/>
    </location>
</feature>
<evidence type="ECO:0000256" key="4">
    <source>
        <dbReference type="ARBA" id="ARBA00023136"/>
    </source>
</evidence>
<comment type="subcellular location">
    <subcellularLocation>
        <location evidence="1">Membrane</location>
        <topology evidence="1">Multi-pass membrane protein</topology>
    </subcellularLocation>
</comment>
<keyword evidence="4 7" id="KW-0472">Membrane</keyword>
<sequence length="889" mass="95224">MSPGFASGSASGSTTPENAAVTPNPDPAEQSTSNAEAAAAAALKKEKGRVRFNSRAAVTQPPTSPPPNATLPVPTPANPPRPSILRGSSGSSIPTVATLAQDNPRPSVDSERQEAKSAAAAAQERARQVAANIQLGSPTRESRVSVESAGTTTASEYEPPSREGAYIPLQDLNSDQPLTGKAKEEEEKHEHQAQLNSEAYRIVRAHTWRIADKTESEAGPSNAQDAEKTEQTDHLLPEVNDGNYDGVYFVPPPKQYRGSVLSQLLKLYKPAEGPVQPPNNRNSVASFSNFGGPLSTGTPGSESGTTTPTGTATPSRKKWYQANRSQETLVNLIEASARLANPNQQGEGPGSPKDGKAAKKQRPKHKRTTSNSRISAYLAREEEEAKITVHIAETLARQEYIITLCRALMLFGAPTHRLEEYLSTTAKVLEIDGQFLYLPGCMVISFDDRSVHTTEVRMVRAAQGIDLGKLRDTHHVYKEVIHDVVSVNEGIERLDALIKSKDKFHVWIRVLVFGLTSVTAAPFSFGARLIDLPLAFCFGCLVGFLQLIVAAQSKLYSNVLEVTATVLPKEASSCFYRDIWFVSHLSPNSVIPPSPSPLVGCIPLDWGSTSLRAPIRTSRVPPVDRCQASSNLVPDLSVPSPAKASAAAIVRKLRTAADGPVCSALELQSRAIVPGSIRIVYAVIYSLFLGFGITIGTAIYGLIDENAVSTTTCENQIPTYLTFIFVPLFVICIAILYQAKWRQMPVMLVVAFAGYMVNYFSGLRFSAAPQVANTLGALTVGVLANLYSRVRHGVAAATLIPAIFTQVPGGLASTGGLLSGLTTANKITNSTHSINGTSSVTYDSTEMNSVVFNVAASMIQIAIGIAVGLFLSSLIIYPLGKRRSGLFSF</sequence>
<feature type="compositionally biased region" description="Low complexity" evidence="6">
    <location>
        <begin position="116"/>
        <end position="131"/>
    </location>
</feature>
<keyword evidence="3 7" id="KW-1133">Transmembrane helix</keyword>
<feature type="transmembrane region" description="Helical" evidence="7">
    <location>
        <begin position="532"/>
        <end position="551"/>
    </location>
</feature>
<dbReference type="Pfam" id="PF06738">
    <property type="entry name" value="ThrE"/>
    <property type="match status" value="2"/>
</dbReference>
<evidence type="ECO:0000256" key="2">
    <source>
        <dbReference type="ARBA" id="ARBA00022692"/>
    </source>
</evidence>
<feature type="transmembrane region" description="Helical" evidence="7">
    <location>
        <begin position="679"/>
        <end position="700"/>
    </location>
</feature>
<dbReference type="HOGENOM" id="CLU_007078_2_0_1"/>
<feature type="region of interest" description="Disordered" evidence="6">
    <location>
        <begin position="211"/>
        <end position="247"/>
    </location>
</feature>
<feature type="compositionally biased region" description="Low complexity" evidence="6">
    <location>
        <begin position="291"/>
        <end position="314"/>
    </location>
</feature>